<dbReference type="InterPro" id="IPR005324">
    <property type="entry name" value="Ribosomal_uS5_C"/>
</dbReference>
<evidence type="ECO:0000256" key="2">
    <source>
        <dbReference type="ARBA" id="ARBA00022730"/>
    </source>
</evidence>
<dbReference type="FunFam" id="3.30.230.10:FF:000002">
    <property type="entry name" value="30S ribosomal protein S5"/>
    <property type="match status" value="1"/>
</dbReference>
<dbReference type="PANTHER" id="PTHR48277">
    <property type="entry name" value="MITOCHONDRIAL RIBOSOMAL PROTEIN S5"/>
    <property type="match status" value="1"/>
</dbReference>
<dbReference type="EMBL" id="CP007139">
    <property type="protein sequence ID" value="AIE83965.1"/>
    <property type="molecule type" value="Genomic_DNA"/>
</dbReference>
<dbReference type="GO" id="GO:0005737">
    <property type="term" value="C:cytoplasm"/>
    <property type="evidence" value="ECO:0007669"/>
    <property type="project" value="UniProtKB-ARBA"/>
</dbReference>
<dbReference type="PANTHER" id="PTHR48277:SF1">
    <property type="entry name" value="MITOCHONDRIAL RIBOSOMAL PROTEIN S5"/>
    <property type="match status" value="1"/>
</dbReference>
<dbReference type="GO" id="GO:0015935">
    <property type="term" value="C:small ribosomal subunit"/>
    <property type="evidence" value="ECO:0007669"/>
    <property type="project" value="InterPro"/>
</dbReference>
<evidence type="ECO:0000256" key="4">
    <source>
        <dbReference type="ARBA" id="ARBA00022980"/>
    </source>
</evidence>
<dbReference type="HOGENOM" id="CLU_065898_2_2_0"/>
<dbReference type="KEGG" id="fgi:OP10G_0597"/>
<evidence type="ECO:0000256" key="7">
    <source>
        <dbReference type="HAMAP-Rule" id="MF_01307"/>
    </source>
</evidence>
<dbReference type="AlphaFoldDB" id="A0A068NMF6"/>
<dbReference type="InterPro" id="IPR013810">
    <property type="entry name" value="Ribosomal_uS5_N"/>
</dbReference>
<dbReference type="InterPro" id="IPR005712">
    <property type="entry name" value="Ribosomal_uS5_bac-type"/>
</dbReference>
<evidence type="ECO:0000256" key="9">
    <source>
        <dbReference type="SAM" id="MobiDB-lite"/>
    </source>
</evidence>
<dbReference type="GO" id="GO:0003735">
    <property type="term" value="F:structural constituent of ribosome"/>
    <property type="evidence" value="ECO:0007669"/>
    <property type="project" value="UniProtKB-UniRule"/>
</dbReference>
<keyword evidence="5 7" id="KW-0687">Ribonucleoprotein</keyword>
<comment type="subunit">
    <text evidence="7">Part of the 30S ribosomal subunit. Contacts proteins S4 and S8.</text>
</comment>
<dbReference type="InterPro" id="IPR020568">
    <property type="entry name" value="Ribosomal_Su5_D2-typ_SF"/>
</dbReference>
<keyword evidence="3 7" id="KW-0694">RNA-binding</keyword>
<reference evidence="11 12" key="1">
    <citation type="journal article" date="2014" name="PLoS ONE">
        <title>The first complete genome sequence of the class fimbriimonadia in the phylum armatimonadetes.</title>
        <authorList>
            <person name="Hu Z.Y."/>
            <person name="Wang Y.Z."/>
            <person name="Im W.T."/>
            <person name="Wang S.Y."/>
            <person name="Zhao G.P."/>
            <person name="Zheng H.J."/>
            <person name="Quan Z.X."/>
        </authorList>
    </citation>
    <scope>NUCLEOTIDE SEQUENCE [LARGE SCALE GENOMIC DNA]</scope>
    <source>
        <strain evidence="11">Gsoil 348</strain>
    </source>
</reference>
<evidence type="ECO:0000256" key="8">
    <source>
        <dbReference type="RuleBase" id="RU003823"/>
    </source>
</evidence>
<dbReference type="Pfam" id="PF00333">
    <property type="entry name" value="Ribosomal_S5"/>
    <property type="match status" value="1"/>
</dbReference>
<evidence type="ECO:0000259" key="10">
    <source>
        <dbReference type="PROSITE" id="PS50881"/>
    </source>
</evidence>
<proteinExistence type="inferred from homology"/>
<evidence type="ECO:0000313" key="11">
    <source>
        <dbReference type="EMBL" id="AIE83965.1"/>
    </source>
</evidence>
<dbReference type="Gene3D" id="3.30.160.20">
    <property type="match status" value="1"/>
</dbReference>
<comment type="function">
    <text evidence="7">With S4 and S12 plays an important role in translational accuracy.</text>
</comment>
<gene>
    <name evidence="7" type="primary">rpsE</name>
    <name evidence="11" type="ORF">OP10G_0597</name>
</gene>
<dbReference type="PROSITE" id="PS50881">
    <property type="entry name" value="S5_DSRBD"/>
    <property type="match status" value="1"/>
</dbReference>
<organism evidence="11 12">
    <name type="scientific">Fimbriimonas ginsengisoli Gsoil 348</name>
    <dbReference type="NCBI Taxonomy" id="661478"/>
    <lineage>
        <taxon>Bacteria</taxon>
        <taxon>Bacillati</taxon>
        <taxon>Armatimonadota</taxon>
        <taxon>Fimbriimonadia</taxon>
        <taxon>Fimbriimonadales</taxon>
        <taxon>Fimbriimonadaceae</taxon>
        <taxon>Fimbriimonas</taxon>
    </lineage>
</organism>
<comment type="similarity">
    <text evidence="1 7 8">Belongs to the universal ribosomal protein uS5 family.</text>
</comment>
<feature type="region of interest" description="Disordered" evidence="9">
    <location>
        <begin position="1"/>
        <end position="21"/>
    </location>
</feature>
<dbReference type="Gene3D" id="3.30.230.10">
    <property type="match status" value="1"/>
</dbReference>
<evidence type="ECO:0000313" key="12">
    <source>
        <dbReference type="Proteomes" id="UP000027982"/>
    </source>
</evidence>
<dbReference type="InterPro" id="IPR014721">
    <property type="entry name" value="Ribsml_uS5_D2-typ_fold_subgr"/>
</dbReference>
<dbReference type="HAMAP" id="MF_01307_B">
    <property type="entry name" value="Ribosomal_uS5_B"/>
    <property type="match status" value="1"/>
</dbReference>
<keyword evidence="4 7" id="KW-0689">Ribosomal protein</keyword>
<comment type="function">
    <text evidence="7">Located at the back of the 30S subunit body where it stabilizes the conformation of the head with respect to the body.</text>
</comment>
<protein>
    <recommendedName>
        <fullName evidence="6 7">Small ribosomal subunit protein uS5</fullName>
    </recommendedName>
</protein>
<accession>A0A068NMF6</accession>
<dbReference type="STRING" id="661478.OP10G_0597"/>
<feature type="domain" description="S5 DRBM" evidence="10">
    <location>
        <begin position="21"/>
        <end position="84"/>
    </location>
</feature>
<dbReference type="NCBIfam" id="TIGR01021">
    <property type="entry name" value="rpsE_bact"/>
    <property type="match status" value="1"/>
</dbReference>
<name>A0A068NMF6_FIMGI</name>
<dbReference type="GO" id="GO:0019843">
    <property type="term" value="F:rRNA binding"/>
    <property type="evidence" value="ECO:0007669"/>
    <property type="project" value="UniProtKB-UniRule"/>
</dbReference>
<dbReference type="Proteomes" id="UP000027982">
    <property type="component" value="Chromosome"/>
</dbReference>
<dbReference type="Pfam" id="PF03719">
    <property type="entry name" value="Ribosomal_S5_C"/>
    <property type="match status" value="1"/>
</dbReference>
<keyword evidence="12" id="KW-1185">Reference proteome</keyword>
<evidence type="ECO:0000256" key="1">
    <source>
        <dbReference type="ARBA" id="ARBA00008945"/>
    </source>
</evidence>
<dbReference type="GO" id="GO:0006412">
    <property type="term" value="P:translation"/>
    <property type="evidence" value="ECO:0007669"/>
    <property type="project" value="UniProtKB-UniRule"/>
</dbReference>
<evidence type="ECO:0000256" key="6">
    <source>
        <dbReference type="ARBA" id="ARBA00035255"/>
    </source>
</evidence>
<dbReference type="SUPFAM" id="SSF54211">
    <property type="entry name" value="Ribosomal protein S5 domain 2-like"/>
    <property type="match status" value="1"/>
</dbReference>
<dbReference type="SUPFAM" id="SSF54768">
    <property type="entry name" value="dsRNA-binding domain-like"/>
    <property type="match status" value="1"/>
</dbReference>
<evidence type="ECO:0000256" key="3">
    <source>
        <dbReference type="ARBA" id="ARBA00022884"/>
    </source>
</evidence>
<evidence type="ECO:0000256" key="5">
    <source>
        <dbReference type="ARBA" id="ARBA00023274"/>
    </source>
</evidence>
<sequence>MRMMNRLSGKRESRNTEGPQLDVRVVRTNKVFKTHKGGKTASWSILVVVGDNKGQVGVGLGKARGIPDAIRKAEESARKNMFRVPMIGQTIPHEITATSGTATVMLRPAAPGTGVKAGGAVRACLEACGIHNVLAKSLGSRNAINMAYATVAAFQKLSSPEDVAARRGLEATQLTPWIAKARKEEADAAY</sequence>
<keyword evidence="2 7" id="KW-0699">rRNA-binding</keyword>
<dbReference type="InterPro" id="IPR000851">
    <property type="entry name" value="Ribosomal_uS5"/>
</dbReference>
<dbReference type="eggNOG" id="COG0098">
    <property type="taxonomic scope" value="Bacteria"/>
</dbReference>
<comment type="domain">
    <text evidence="7">The N-terminal domain interacts with the head of the 30S subunit; the C-terminal domain interacts with the body and contacts protein S4. The interaction surface between S4 and S5 is involved in control of translational fidelity.</text>
</comment>